<dbReference type="EMBL" id="MGGP01000009">
    <property type="protein sequence ID" value="OGM33050.1"/>
    <property type="molecule type" value="Genomic_DNA"/>
</dbReference>
<organism evidence="1 2">
    <name type="scientific">Candidatus Woesebacteria bacterium RIFCSPHIGHO2_01_FULL_44_21</name>
    <dbReference type="NCBI Taxonomy" id="1802503"/>
    <lineage>
        <taxon>Bacteria</taxon>
        <taxon>Candidatus Woeseibacteriota</taxon>
    </lineage>
</organism>
<sequence length="519" mass="56646">MSAESNIIKLGITASLLFAADSAVNTSSVNAASLKDLSADAQEQGAIPTETPLGSSERQTLLFNVLTPNETLLQSVNIQGNRISRQDIENVVGAGAFISPVLDASINLAVQGGYDPSSLDQGVDVVSTQTGTYLIPNIRVNETKSLLIPYDVDGRAGVVPFEDRGENYSVSFLILTPAEDSDAQVEALPVEMYTNSEGRQIPVSMMEFQQNPDTGELTFIQTPIRVGQVDTNEINVRDVANQQVVARLPRGTEVYVIGEDADAVPSITSEAPNARFARIFYDGKIALASEDLLVITPTPVPEVQQGVEVAMVPEAAPLFSPEIAITLENEDREAITIDARADESIPGLTMAPVDPETFRVNLNNEKFDITPSENIIVEYRDVDTFEGEPDLTNSRLTYLSDGIPYEIHGSPEIQPDGRRILPIYIQMPQVYDGAMRSNSFQCPGEPYDLFSSQLYNRMLVALYLDKFPSQGNTGINIVSVVYRATSVPQLVHSTEDCSQLIEWPIPPEAVLFQYNPPTQ</sequence>
<evidence type="ECO:0000313" key="1">
    <source>
        <dbReference type="EMBL" id="OGM33050.1"/>
    </source>
</evidence>
<accession>A0A1F7Z0P5</accession>
<protein>
    <submittedName>
        <fullName evidence="1">Uncharacterized protein</fullName>
    </submittedName>
</protein>
<dbReference type="Proteomes" id="UP000178870">
    <property type="component" value="Unassembled WGS sequence"/>
</dbReference>
<reference evidence="1 2" key="1">
    <citation type="journal article" date="2016" name="Nat. Commun.">
        <title>Thousands of microbial genomes shed light on interconnected biogeochemical processes in an aquifer system.</title>
        <authorList>
            <person name="Anantharaman K."/>
            <person name="Brown C.T."/>
            <person name="Hug L.A."/>
            <person name="Sharon I."/>
            <person name="Castelle C.J."/>
            <person name="Probst A.J."/>
            <person name="Thomas B.C."/>
            <person name="Singh A."/>
            <person name="Wilkins M.J."/>
            <person name="Karaoz U."/>
            <person name="Brodie E.L."/>
            <person name="Williams K.H."/>
            <person name="Hubbard S.S."/>
            <person name="Banfield J.F."/>
        </authorList>
    </citation>
    <scope>NUCLEOTIDE SEQUENCE [LARGE SCALE GENOMIC DNA]</scope>
</reference>
<proteinExistence type="predicted"/>
<name>A0A1F7Z0P5_9BACT</name>
<gene>
    <name evidence="1" type="ORF">A2803_02950</name>
</gene>
<dbReference type="AlphaFoldDB" id="A0A1F7Z0P5"/>
<comment type="caution">
    <text evidence="1">The sequence shown here is derived from an EMBL/GenBank/DDBJ whole genome shotgun (WGS) entry which is preliminary data.</text>
</comment>
<evidence type="ECO:0000313" key="2">
    <source>
        <dbReference type="Proteomes" id="UP000178870"/>
    </source>
</evidence>